<gene>
    <name evidence="6" type="ORF">JF535_10565</name>
</gene>
<protein>
    <submittedName>
        <fullName evidence="6">FadR family transcriptional regulator</fullName>
    </submittedName>
</protein>
<keyword evidence="1" id="KW-0805">Transcription regulation</keyword>
<dbReference type="Gene3D" id="1.20.120.530">
    <property type="entry name" value="GntR ligand-binding domain-like"/>
    <property type="match status" value="1"/>
</dbReference>
<name>A0ABS3E7L5_9GAMM</name>
<evidence type="ECO:0000313" key="7">
    <source>
        <dbReference type="Proteomes" id="UP000664293"/>
    </source>
</evidence>
<comment type="caution">
    <text evidence="6">The sequence shown here is derived from an EMBL/GenBank/DDBJ whole genome shotgun (WGS) entry which is preliminary data.</text>
</comment>
<dbReference type="InterPro" id="IPR036388">
    <property type="entry name" value="WH-like_DNA-bd_sf"/>
</dbReference>
<dbReference type="SUPFAM" id="SSF48008">
    <property type="entry name" value="GntR ligand-binding domain-like"/>
    <property type="match status" value="1"/>
</dbReference>
<dbReference type="PANTHER" id="PTHR43537:SF44">
    <property type="entry name" value="GNTR FAMILY REGULATORY PROTEIN"/>
    <property type="match status" value="1"/>
</dbReference>
<dbReference type="Pfam" id="PF07729">
    <property type="entry name" value="FCD"/>
    <property type="match status" value="1"/>
</dbReference>
<dbReference type="InterPro" id="IPR011711">
    <property type="entry name" value="GntR_C"/>
</dbReference>
<feature type="domain" description="HTH gntR-type" evidence="4">
    <location>
        <begin position="13"/>
        <end position="71"/>
    </location>
</feature>
<dbReference type="InterPro" id="IPR000524">
    <property type="entry name" value="Tscrpt_reg_HTH_GntR"/>
</dbReference>
<dbReference type="RefSeq" id="WP_207001888.1">
    <property type="nucleotide sequence ID" value="NZ_JAEKJR010000002.1"/>
</dbReference>
<reference evidence="6 7" key="1">
    <citation type="submission" date="2020-12" db="EMBL/GenBank/DDBJ databases">
        <title>Oil enriched cultivation method for isolating marine PHA-producing bacteria.</title>
        <authorList>
            <person name="Zheng W."/>
            <person name="Yu S."/>
            <person name="Huang Y."/>
        </authorList>
    </citation>
    <scope>NUCLEOTIDE SEQUENCE [LARGE SCALE GENOMIC DNA]</scope>
    <source>
        <strain evidence="6 7">SN0-2</strain>
    </source>
</reference>
<evidence type="ECO:0000256" key="2">
    <source>
        <dbReference type="ARBA" id="ARBA00023125"/>
    </source>
</evidence>
<dbReference type="CDD" id="cd07377">
    <property type="entry name" value="WHTH_GntR"/>
    <property type="match status" value="1"/>
</dbReference>
<keyword evidence="3" id="KW-0804">Transcription</keyword>
<evidence type="ECO:0000256" key="3">
    <source>
        <dbReference type="ARBA" id="ARBA00023163"/>
    </source>
</evidence>
<dbReference type="PANTHER" id="PTHR43537">
    <property type="entry name" value="TRANSCRIPTIONAL REGULATOR, GNTR FAMILY"/>
    <property type="match status" value="1"/>
</dbReference>
<dbReference type="SUPFAM" id="SSF46785">
    <property type="entry name" value="Winged helix' DNA-binding domain"/>
    <property type="match status" value="1"/>
</dbReference>
<evidence type="ECO:0000256" key="1">
    <source>
        <dbReference type="ARBA" id="ARBA00023015"/>
    </source>
</evidence>
<evidence type="ECO:0000313" key="6">
    <source>
        <dbReference type="EMBL" id="MBN8431291.1"/>
    </source>
</evidence>
<dbReference type="PRINTS" id="PR00035">
    <property type="entry name" value="HTHGNTR"/>
</dbReference>
<dbReference type="SMART" id="SM00895">
    <property type="entry name" value="FCD"/>
    <property type="match status" value="1"/>
</dbReference>
<dbReference type="SMART" id="SM00345">
    <property type="entry name" value="HTH_GNTR"/>
    <property type="match status" value="1"/>
</dbReference>
<dbReference type="InterPro" id="IPR036390">
    <property type="entry name" value="WH_DNA-bd_sf"/>
</dbReference>
<keyword evidence="2" id="KW-0238">DNA-binding</keyword>
<sequence>MIKAAGRNLTHQLAHDLGNAILQGKFASDAFPSEAELSERFGVSRSATREAVKMLTAKGILSSRPRQGIRIMPESHWNLFDTDVLDWILRSKPGLDVLRDFVQMRAAIEPEAAALAALRSDSGGIAEIEAALERMQAAELGQDDVLDSDIAFHGAILKASGNRFFIQLQPFSATALRVSIRHTNRFKGVNAADTASHARVLSAIKRGKDQQARKLMRGLIDEALQLIEGEMHAAS</sequence>
<dbReference type="Pfam" id="PF00392">
    <property type="entry name" value="GntR"/>
    <property type="match status" value="1"/>
</dbReference>
<evidence type="ECO:0000259" key="4">
    <source>
        <dbReference type="SMART" id="SM00345"/>
    </source>
</evidence>
<organism evidence="6 7">
    <name type="scientific">Microbulbifer salipaludis</name>
    <dbReference type="NCBI Taxonomy" id="187980"/>
    <lineage>
        <taxon>Bacteria</taxon>
        <taxon>Pseudomonadati</taxon>
        <taxon>Pseudomonadota</taxon>
        <taxon>Gammaproteobacteria</taxon>
        <taxon>Cellvibrionales</taxon>
        <taxon>Microbulbiferaceae</taxon>
        <taxon>Microbulbifer</taxon>
    </lineage>
</organism>
<dbReference type="Proteomes" id="UP000664293">
    <property type="component" value="Unassembled WGS sequence"/>
</dbReference>
<accession>A0ABS3E7L5</accession>
<dbReference type="InterPro" id="IPR008920">
    <property type="entry name" value="TF_FadR/GntR_C"/>
</dbReference>
<proteinExistence type="predicted"/>
<keyword evidence="7" id="KW-1185">Reference proteome</keyword>
<feature type="domain" description="GntR C-terminal" evidence="5">
    <location>
        <begin position="100"/>
        <end position="222"/>
    </location>
</feature>
<evidence type="ECO:0000259" key="5">
    <source>
        <dbReference type="SMART" id="SM00895"/>
    </source>
</evidence>
<dbReference type="Gene3D" id="1.10.10.10">
    <property type="entry name" value="Winged helix-like DNA-binding domain superfamily/Winged helix DNA-binding domain"/>
    <property type="match status" value="1"/>
</dbReference>
<dbReference type="EMBL" id="JAEKJR010000002">
    <property type="protein sequence ID" value="MBN8431291.1"/>
    <property type="molecule type" value="Genomic_DNA"/>
</dbReference>